<dbReference type="InterPro" id="IPR006597">
    <property type="entry name" value="Sel1-like"/>
</dbReference>
<dbReference type="Pfam" id="PF08238">
    <property type="entry name" value="Sel1"/>
    <property type="match status" value="15"/>
</dbReference>
<dbReference type="CDD" id="cd00180">
    <property type="entry name" value="PKc"/>
    <property type="match status" value="1"/>
</dbReference>
<dbReference type="EMBL" id="JAPFFF010000013">
    <property type="protein sequence ID" value="KAK8872157.1"/>
    <property type="molecule type" value="Genomic_DNA"/>
</dbReference>
<evidence type="ECO:0000313" key="4">
    <source>
        <dbReference type="Proteomes" id="UP001470230"/>
    </source>
</evidence>
<comment type="caution">
    <text evidence="3">The sequence shown here is derived from an EMBL/GenBank/DDBJ whole genome shotgun (WGS) entry which is preliminary data.</text>
</comment>
<gene>
    <name evidence="3" type="ORF">M9Y10_007919</name>
</gene>
<dbReference type="PROSITE" id="PS00108">
    <property type="entry name" value="PROTEIN_KINASE_ST"/>
    <property type="match status" value="1"/>
</dbReference>
<dbReference type="SMART" id="SM00671">
    <property type="entry name" value="SEL1"/>
    <property type="match status" value="15"/>
</dbReference>
<dbReference type="InterPro" id="IPR000719">
    <property type="entry name" value="Prot_kinase_dom"/>
</dbReference>
<dbReference type="InterPro" id="IPR011990">
    <property type="entry name" value="TPR-like_helical_dom_sf"/>
</dbReference>
<keyword evidence="4" id="KW-1185">Reference proteome</keyword>
<accession>A0ABR2J2N9</accession>
<dbReference type="InterPro" id="IPR050767">
    <property type="entry name" value="Sel1_AlgK"/>
</dbReference>
<protein>
    <recommendedName>
        <fullName evidence="2">Protein kinase domain-containing protein</fullName>
    </recommendedName>
</protein>
<evidence type="ECO:0000313" key="3">
    <source>
        <dbReference type="EMBL" id="KAK8872157.1"/>
    </source>
</evidence>
<dbReference type="SUPFAM" id="SSF81901">
    <property type="entry name" value="HCP-like"/>
    <property type="match status" value="4"/>
</dbReference>
<dbReference type="Gene3D" id="1.10.510.10">
    <property type="entry name" value="Transferase(Phosphotransferase) domain 1"/>
    <property type="match status" value="1"/>
</dbReference>
<proteinExistence type="inferred from homology"/>
<dbReference type="InterPro" id="IPR008271">
    <property type="entry name" value="Ser/Thr_kinase_AS"/>
</dbReference>
<organism evidence="3 4">
    <name type="scientific">Tritrichomonas musculus</name>
    <dbReference type="NCBI Taxonomy" id="1915356"/>
    <lineage>
        <taxon>Eukaryota</taxon>
        <taxon>Metamonada</taxon>
        <taxon>Parabasalia</taxon>
        <taxon>Tritrichomonadida</taxon>
        <taxon>Tritrichomonadidae</taxon>
        <taxon>Tritrichomonas</taxon>
    </lineage>
</organism>
<dbReference type="Gene3D" id="1.25.40.10">
    <property type="entry name" value="Tetratricopeptide repeat domain"/>
    <property type="match status" value="3"/>
</dbReference>
<comment type="similarity">
    <text evidence="1">Belongs to the sel-1 family.</text>
</comment>
<evidence type="ECO:0000259" key="2">
    <source>
        <dbReference type="PROSITE" id="PS50011"/>
    </source>
</evidence>
<dbReference type="InterPro" id="IPR011009">
    <property type="entry name" value="Kinase-like_dom_sf"/>
</dbReference>
<dbReference type="PANTHER" id="PTHR11102:SF160">
    <property type="entry name" value="ERAD-ASSOCIATED E3 UBIQUITIN-PROTEIN LIGASE COMPONENT HRD3"/>
    <property type="match status" value="1"/>
</dbReference>
<evidence type="ECO:0000256" key="1">
    <source>
        <dbReference type="ARBA" id="ARBA00038101"/>
    </source>
</evidence>
<dbReference type="SUPFAM" id="SSF56112">
    <property type="entry name" value="Protein kinase-like (PK-like)"/>
    <property type="match status" value="1"/>
</dbReference>
<dbReference type="SMART" id="SM00220">
    <property type="entry name" value="S_TKc"/>
    <property type="match status" value="1"/>
</dbReference>
<dbReference type="PANTHER" id="PTHR11102">
    <property type="entry name" value="SEL-1-LIKE PROTEIN"/>
    <property type="match status" value="1"/>
</dbReference>
<dbReference type="PROSITE" id="PS50011">
    <property type="entry name" value="PROTEIN_KINASE_DOM"/>
    <property type="match status" value="1"/>
</dbReference>
<feature type="domain" description="Protein kinase" evidence="2">
    <location>
        <begin position="89"/>
        <end position="340"/>
    </location>
</feature>
<dbReference type="Pfam" id="PF00069">
    <property type="entry name" value="Pkinase"/>
    <property type="match status" value="1"/>
</dbReference>
<dbReference type="Proteomes" id="UP001470230">
    <property type="component" value="Unassembled WGS sequence"/>
</dbReference>
<name>A0ABR2J2N9_9EUKA</name>
<sequence length="1068" mass="124465">MHFRFSEENDRSSIEKLAEPFFIKFRLDFERINPEITAIIEYLWEIIRKSVSVFLIKIGYLNARYDRNVHFDEYLISGIKDDDISSEKYIDLMLYSKGSSSSLYLVYLIQKEMICLMKMFSKTEEEKKLFEREHNNYLNIKHPLLPRYLGAAHYLSCNCLIIEYLEGRMLCEIDFSRKSLKATMKIIFEMMIIVAYLHCNGYIYRDLKPNNIIVDENNTVYLIDFDRMIKSSSLNSNPNITENFMTEYLAPEILNRKPFTYKADIYSLWKMVSNILLKSNHKELSKIYEMFIKCASSNEDDRPSISKLIDQFFIQFFSIVFNINEIKTKINYESDIYTFYLFMVAEYQDAGIQKYLLNIYKNGCIIWKDVHNNIIFSYNYKQIYVKSQKNIQYLVPNMKKAIGYCMLVADQNNSNAQYNLGVTYEKGEYVKKDMNKAIYYYTLSANLKNQHAQYNLGSIYYIGKYVKKDINKAIYYFTLAANQNNSNAQFALGQIYFFGKYATKDINKAICYFTLAANQNHAGAQFNLGLIYNNNQYVIKDINKAIHYFKLSADQNDPEAQFSLGLIYYEGQNVTKDINKAFHYFELAANQNNSDALFYLGFIYYEGKYVTKDIDKTIHYFTLAANQNNSDAQFILGIFYFDNQYVTKDINKAINYFTLAANQNHSDAQFNLGLIYKNGQYVAKDINKAIHYYTLAANQNNSKAQFGLGAIYYAGLHVAQNIDKAIHYYMLAANQNHSKAQFNLGVIYYKGQYVARDMNKAIHYFTLASSQNYSNAQYSLGLIYGKGEYVAKDINKSIHYYTLAANKNHSVAQFDLGLKYFGGQSVARDIKKGIYLITLSSINGFTPANFFVGCIYHAGKYAKRDIDKAIHYYKEASSFNIKQAKNNLGILYKNGFNEVVTKNLGLSIDYFKEAIHQKNDILSMYNLAHLYLYEDPIKNSIDESIKLLIRSVNEGAFQPSMKLLCLALLKRYGFYLDIIKEEVEERSGSNKELAFKVCKKISDMQLYDEKYFESQYEYYRNIDFLYNHKLKPILSKSINDIEYIGNSIQSSKIPKISKMFYEGFSFEI</sequence>
<reference evidence="3 4" key="1">
    <citation type="submission" date="2024-04" db="EMBL/GenBank/DDBJ databases">
        <title>Tritrichomonas musculus Genome.</title>
        <authorList>
            <person name="Alves-Ferreira E."/>
            <person name="Grigg M."/>
            <person name="Lorenzi H."/>
            <person name="Galac M."/>
        </authorList>
    </citation>
    <scope>NUCLEOTIDE SEQUENCE [LARGE SCALE GENOMIC DNA]</scope>
    <source>
        <strain evidence="3 4">EAF2021</strain>
    </source>
</reference>